<keyword evidence="6" id="KW-1003">Cell membrane</keyword>
<keyword evidence="10" id="KW-0547">Nucleotide-binding</keyword>
<comment type="caution">
    <text evidence="20">The sequence shown here is derived from an EMBL/GenBank/DDBJ whole genome shotgun (WGS) entry which is preliminary data.</text>
</comment>
<dbReference type="InterPro" id="IPR003856">
    <property type="entry name" value="LPS_length_determ_N"/>
</dbReference>
<dbReference type="InterPro" id="IPR027417">
    <property type="entry name" value="P-loop_NTPase"/>
</dbReference>
<feature type="transmembrane region" description="Helical" evidence="17">
    <location>
        <begin position="185"/>
        <end position="205"/>
    </location>
</feature>
<feature type="domain" description="AAA" evidence="19">
    <location>
        <begin position="282"/>
        <end position="396"/>
    </location>
</feature>
<dbReference type="RefSeq" id="WP_208236427.1">
    <property type="nucleotide sequence ID" value="NZ_BAAAQU010000001.1"/>
</dbReference>
<dbReference type="SUPFAM" id="SSF52540">
    <property type="entry name" value="P-loop containing nucleoside triphosphate hydrolases"/>
    <property type="match status" value="1"/>
</dbReference>
<dbReference type="Proteomes" id="UP000668403">
    <property type="component" value="Unassembled WGS sequence"/>
</dbReference>
<keyword evidence="15" id="KW-0829">Tyrosine-protein kinase</keyword>
<comment type="similarity">
    <text evidence="3">Belongs to the CpsD/CapB family.</text>
</comment>
<keyword evidence="12" id="KW-0067">ATP-binding</keyword>
<evidence type="ECO:0000256" key="12">
    <source>
        <dbReference type="ARBA" id="ARBA00022840"/>
    </source>
</evidence>
<evidence type="ECO:0000256" key="13">
    <source>
        <dbReference type="ARBA" id="ARBA00022989"/>
    </source>
</evidence>
<keyword evidence="9 17" id="KW-0812">Transmembrane</keyword>
<feature type="domain" description="Polysaccharide chain length determinant N-terminal" evidence="18">
    <location>
        <begin position="10"/>
        <end position="96"/>
    </location>
</feature>
<dbReference type="CDD" id="cd05387">
    <property type="entry name" value="BY-kinase"/>
    <property type="match status" value="1"/>
</dbReference>
<keyword evidence="11" id="KW-0418">Kinase</keyword>
<dbReference type="InterPro" id="IPR025669">
    <property type="entry name" value="AAA_dom"/>
</dbReference>
<dbReference type="EC" id="2.7.10.2" evidence="5"/>
<comment type="subcellular location">
    <subcellularLocation>
        <location evidence="1">Cell inner membrane</location>
        <topology evidence="1">Multi-pass membrane protein</topology>
    </subcellularLocation>
</comment>
<dbReference type="Gene3D" id="3.40.50.300">
    <property type="entry name" value="P-loop containing nucleotide triphosphate hydrolases"/>
    <property type="match status" value="1"/>
</dbReference>
<feature type="transmembrane region" description="Helical" evidence="17">
    <location>
        <begin position="20"/>
        <end position="43"/>
    </location>
</feature>
<comment type="similarity">
    <text evidence="4">Belongs to the etk/wzc family.</text>
</comment>
<dbReference type="InterPro" id="IPR005702">
    <property type="entry name" value="Wzc-like_C"/>
</dbReference>
<evidence type="ECO:0000313" key="21">
    <source>
        <dbReference type="Proteomes" id="UP000668403"/>
    </source>
</evidence>
<evidence type="ECO:0000256" key="8">
    <source>
        <dbReference type="ARBA" id="ARBA00022679"/>
    </source>
</evidence>
<evidence type="ECO:0000256" key="7">
    <source>
        <dbReference type="ARBA" id="ARBA00022519"/>
    </source>
</evidence>
<evidence type="ECO:0000256" key="9">
    <source>
        <dbReference type="ARBA" id="ARBA00022692"/>
    </source>
</evidence>
<evidence type="ECO:0000256" key="16">
    <source>
        <dbReference type="ARBA" id="ARBA00051245"/>
    </source>
</evidence>
<dbReference type="AlphaFoldDB" id="A0A939QJD6"/>
<dbReference type="GO" id="GO:0004715">
    <property type="term" value="F:non-membrane spanning protein tyrosine kinase activity"/>
    <property type="evidence" value="ECO:0007669"/>
    <property type="project" value="UniProtKB-EC"/>
</dbReference>
<dbReference type="GO" id="GO:0005524">
    <property type="term" value="F:ATP binding"/>
    <property type="evidence" value="ECO:0007669"/>
    <property type="project" value="UniProtKB-KW"/>
</dbReference>
<keyword evidence="14 17" id="KW-0472">Membrane</keyword>
<keyword evidence="8 20" id="KW-0808">Transferase</keyword>
<dbReference type="EMBL" id="JAGFBF010000001">
    <property type="protein sequence ID" value="MBO2988794.1"/>
    <property type="molecule type" value="Genomic_DNA"/>
</dbReference>
<dbReference type="GO" id="GO:0005886">
    <property type="term" value="C:plasma membrane"/>
    <property type="evidence" value="ECO:0007669"/>
    <property type="project" value="UniProtKB-SubCell"/>
</dbReference>
<comment type="catalytic activity">
    <reaction evidence="16">
        <text>L-tyrosyl-[protein] + ATP = O-phospho-L-tyrosyl-[protein] + ADP + H(+)</text>
        <dbReference type="Rhea" id="RHEA:10596"/>
        <dbReference type="Rhea" id="RHEA-COMP:10136"/>
        <dbReference type="Rhea" id="RHEA-COMP:20101"/>
        <dbReference type="ChEBI" id="CHEBI:15378"/>
        <dbReference type="ChEBI" id="CHEBI:30616"/>
        <dbReference type="ChEBI" id="CHEBI:46858"/>
        <dbReference type="ChEBI" id="CHEBI:61978"/>
        <dbReference type="ChEBI" id="CHEBI:456216"/>
        <dbReference type="EC" id="2.7.10.2"/>
    </reaction>
</comment>
<sequence>MIENTSAWTLGTIWTSLKKRWYIVVVITAIGGIAGMTFSLLALPVFQSTATLFVSINQGSTGTDLNQGTTYAQNQMQSYAQLATSSRVLDPVIQDLGLDTDAQELARQVEVVSPTNTVILSVTASAGSPDGAAAVANAIAEQLADAVQEVSPRSAEGAPSITASIVDAAESPRFQVSPNKPRDTLLATAVGFLAGIAAALVYGVLDTRMPNAAALKAAVPLPVLGSISRVPGGKRGVGLLVAQEPLGRASEEFRRVRSALTYAGVSERLQRIMVTSTAEREGKSTFSANFALTLAEARSRVLLIDADFRKPRIADLFGVEGAVGLTSVLLGDASFEQARIERKSTTLDLLPAGTVPPNPSEMLASEAMRQLIDAVTPQYDYVIIDSPPILSVADANLTSPLVDGAVLVVDAGRTRQSQLVHAVTSFETAGGRIAGAVLNKARQRRNADGYYVEASRPTPAHLAKPSRRAARVRV</sequence>
<evidence type="ECO:0000256" key="4">
    <source>
        <dbReference type="ARBA" id="ARBA00008883"/>
    </source>
</evidence>
<organism evidence="20 21">
    <name type="scientific">Leucobacter tardus</name>
    <dbReference type="NCBI Taxonomy" id="501483"/>
    <lineage>
        <taxon>Bacteria</taxon>
        <taxon>Bacillati</taxon>
        <taxon>Actinomycetota</taxon>
        <taxon>Actinomycetes</taxon>
        <taxon>Micrococcales</taxon>
        <taxon>Microbacteriaceae</taxon>
        <taxon>Leucobacter</taxon>
    </lineage>
</organism>
<evidence type="ECO:0000256" key="17">
    <source>
        <dbReference type="SAM" id="Phobius"/>
    </source>
</evidence>
<evidence type="ECO:0000256" key="15">
    <source>
        <dbReference type="ARBA" id="ARBA00023137"/>
    </source>
</evidence>
<proteinExistence type="inferred from homology"/>
<evidence type="ECO:0000256" key="1">
    <source>
        <dbReference type="ARBA" id="ARBA00004429"/>
    </source>
</evidence>
<evidence type="ECO:0000256" key="11">
    <source>
        <dbReference type="ARBA" id="ARBA00022777"/>
    </source>
</evidence>
<dbReference type="Pfam" id="PF02706">
    <property type="entry name" value="Wzz"/>
    <property type="match status" value="1"/>
</dbReference>
<dbReference type="FunFam" id="3.40.50.300:FF:000527">
    <property type="entry name" value="Tyrosine-protein kinase etk"/>
    <property type="match status" value="1"/>
</dbReference>
<dbReference type="PANTHER" id="PTHR32309:SF31">
    <property type="entry name" value="CAPSULAR EXOPOLYSACCHARIDE FAMILY"/>
    <property type="match status" value="1"/>
</dbReference>
<accession>A0A939QJD6</accession>
<dbReference type="InterPro" id="IPR050445">
    <property type="entry name" value="Bact_polysacc_biosynth/exp"/>
</dbReference>
<keyword evidence="7" id="KW-0997">Cell inner membrane</keyword>
<keyword evidence="13 17" id="KW-1133">Transmembrane helix</keyword>
<gene>
    <name evidence="20" type="ORF">J4H85_02110</name>
</gene>
<evidence type="ECO:0000259" key="18">
    <source>
        <dbReference type="Pfam" id="PF02706"/>
    </source>
</evidence>
<evidence type="ECO:0000256" key="5">
    <source>
        <dbReference type="ARBA" id="ARBA00011903"/>
    </source>
</evidence>
<evidence type="ECO:0000256" key="6">
    <source>
        <dbReference type="ARBA" id="ARBA00022475"/>
    </source>
</evidence>
<comment type="similarity">
    <text evidence="2">Belongs to the CpsC/CapA family.</text>
</comment>
<protein>
    <recommendedName>
        <fullName evidence="5">non-specific protein-tyrosine kinase</fullName>
        <ecNumber evidence="5">2.7.10.2</ecNumber>
    </recommendedName>
</protein>
<evidence type="ECO:0000256" key="14">
    <source>
        <dbReference type="ARBA" id="ARBA00023136"/>
    </source>
</evidence>
<dbReference type="NCBIfam" id="TIGR01007">
    <property type="entry name" value="eps_fam"/>
    <property type="match status" value="1"/>
</dbReference>
<evidence type="ECO:0000256" key="10">
    <source>
        <dbReference type="ARBA" id="ARBA00022741"/>
    </source>
</evidence>
<evidence type="ECO:0000259" key="19">
    <source>
        <dbReference type="Pfam" id="PF13614"/>
    </source>
</evidence>
<reference evidence="20" key="1">
    <citation type="submission" date="2021-03" db="EMBL/GenBank/DDBJ databases">
        <title>Leucobacter chromiisoli sp. nov., isolated from chromium-containing soil of chemical plant.</title>
        <authorList>
            <person name="Xu Z."/>
        </authorList>
    </citation>
    <scope>NUCLEOTIDE SEQUENCE</scope>
    <source>
        <strain evidence="20">K 70/01</strain>
    </source>
</reference>
<evidence type="ECO:0000313" key="20">
    <source>
        <dbReference type="EMBL" id="MBO2988794.1"/>
    </source>
</evidence>
<evidence type="ECO:0000256" key="2">
    <source>
        <dbReference type="ARBA" id="ARBA00006683"/>
    </source>
</evidence>
<dbReference type="Pfam" id="PF13614">
    <property type="entry name" value="AAA_31"/>
    <property type="match status" value="1"/>
</dbReference>
<dbReference type="PANTHER" id="PTHR32309">
    <property type="entry name" value="TYROSINE-PROTEIN KINASE"/>
    <property type="match status" value="1"/>
</dbReference>
<evidence type="ECO:0000256" key="3">
    <source>
        <dbReference type="ARBA" id="ARBA00007316"/>
    </source>
</evidence>
<dbReference type="GO" id="GO:0042802">
    <property type="term" value="F:identical protein binding"/>
    <property type="evidence" value="ECO:0007669"/>
    <property type="project" value="UniProtKB-ARBA"/>
</dbReference>
<name>A0A939QJD6_9MICO</name>
<keyword evidence="21" id="KW-1185">Reference proteome</keyword>